<dbReference type="EMBL" id="JACSQC010000003">
    <property type="protein sequence ID" value="MBD8043814.1"/>
    <property type="molecule type" value="Genomic_DNA"/>
</dbReference>
<comment type="caution">
    <text evidence="1">The sequence shown here is derived from an EMBL/GenBank/DDBJ whole genome shotgun (WGS) entry which is preliminary data.</text>
</comment>
<organism evidence="1 2">
    <name type="scientific">Arthrobacter pullicola</name>
    <dbReference type="NCBI Taxonomy" id="2762224"/>
    <lineage>
        <taxon>Bacteria</taxon>
        <taxon>Bacillati</taxon>
        <taxon>Actinomycetota</taxon>
        <taxon>Actinomycetes</taxon>
        <taxon>Micrococcales</taxon>
        <taxon>Micrococcaceae</taxon>
        <taxon>Arthrobacter</taxon>
    </lineage>
</organism>
<proteinExistence type="predicted"/>
<accession>A0ABR8YHZ0</accession>
<protein>
    <submittedName>
        <fullName evidence="1">Uncharacterized protein</fullName>
    </submittedName>
</protein>
<gene>
    <name evidence="1" type="ORF">H9638_08300</name>
</gene>
<reference evidence="1 2" key="1">
    <citation type="submission" date="2020-08" db="EMBL/GenBank/DDBJ databases">
        <title>A Genomic Blueprint of the Chicken Gut Microbiome.</title>
        <authorList>
            <person name="Gilroy R."/>
            <person name="Ravi A."/>
            <person name="Getino M."/>
            <person name="Pursley I."/>
            <person name="Horton D.L."/>
            <person name="Alikhan N.-F."/>
            <person name="Baker D."/>
            <person name="Gharbi K."/>
            <person name="Hall N."/>
            <person name="Watson M."/>
            <person name="Adriaenssens E.M."/>
            <person name="Foster-Nyarko E."/>
            <person name="Jarju S."/>
            <person name="Secka A."/>
            <person name="Antonio M."/>
            <person name="Oren A."/>
            <person name="Chaudhuri R."/>
            <person name="La Ragione R.M."/>
            <person name="Hildebrand F."/>
            <person name="Pallen M.J."/>
        </authorList>
    </citation>
    <scope>NUCLEOTIDE SEQUENCE [LARGE SCALE GENOMIC DNA]</scope>
    <source>
        <strain evidence="1 2">Sa2BUA2</strain>
    </source>
</reference>
<name>A0ABR8YHZ0_9MICC</name>
<sequence length="91" mass="9445">MFKTMFAQTARTATPAGTGTLRAASPLGGSYVAVFDRPQIPVETSGGHYTATFGGPTVRCAAKPVDSYVAAFGTAGRPARGRRGSYTDAER</sequence>
<evidence type="ECO:0000313" key="1">
    <source>
        <dbReference type="EMBL" id="MBD8043814.1"/>
    </source>
</evidence>
<dbReference type="Proteomes" id="UP000652763">
    <property type="component" value="Unassembled WGS sequence"/>
</dbReference>
<keyword evidence="2" id="KW-1185">Reference proteome</keyword>
<evidence type="ECO:0000313" key="2">
    <source>
        <dbReference type="Proteomes" id="UP000652763"/>
    </source>
</evidence>
<dbReference type="RefSeq" id="WP_191746722.1">
    <property type="nucleotide sequence ID" value="NZ_JACSQC010000003.1"/>
</dbReference>